<evidence type="ECO:0000313" key="11">
    <source>
        <dbReference type="EMBL" id="KAK4093049.1"/>
    </source>
</evidence>
<comment type="caution">
    <text evidence="12">The sequence shown here is derived from an EMBL/GenBank/DDBJ whole genome shotgun (WGS) entry which is preliminary data.</text>
</comment>
<evidence type="ECO:0000256" key="8">
    <source>
        <dbReference type="SAM" id="MobiDB-lite"/>
    </source>
</evidence>
<evidence type="ECO:0000256" key="5">
    <source>
        <dbReference type="ARBA" id="ARBA00022989"/>
    </source>
</evidence>
<evidence type="ECO:0000313" key="13">
    <source>
        <dbReference type="Proteomes" id="UP000245956"/>
    </source>
</evidence>
<dbReference type="InterPro" id="IPR044880">
    <property type="entry name" value="NCX_ion-bd_dom_sf"/>
</dbReference>
<feature type="domain" description="Sodium/calcium exchanger membrane region" evidence="10">
    <location>
        <begin position="175"/>
        <end position="327"/>
    </location>
</feature>
<protein>
    <submittedName>
        <fullName evidence="12">Ca2+ transporter</fullName>
    </submittedName>
</protein>
<evidence type="ECO:0000259" key="10">
    <source>
        <dbReference type="Pfam" id="PF01699"/>
    </source>
</evidence>
<reference evidence="11 14" key="4">
    <citation type="journal article" date="2024" name="Microbiol. Resour. Announc.">
        <title>Genome annotations for the ascomycete fungi Trichoderma harzianum, Trichoderma aggressivum, and Purpureocillium lilacinum.</title>
        <authorList>
            <person name="Beijen E.P.W."/>
            <person name="Ohm R.A."/>
        </authorList>
    </citation>
    <scope>NUCLEOTIDE SEQUENCE [LARGE SCALE GENOMIC DNA]</scope>
    <source>
        <strain evidence="11 14">CBS 150709</strain>
    </source>
</reference>
<evidence type="ECO:0000256" key="9">
    <source>
        <dbReference type="SAM" id="Phobius"/>
    </source>
</evidence>
<name>A0A2U3EQA2_PURLI</name>
<dbReference type="Gene3D" id="1.20.1420.30">
    <property type="entry name" value="NCX, central ion-binding region"/>
    <property type="match status" value="2"/>
</dbReference>
<reference evidence="12 13" key="2">
    <citation type="journal article" date="2016" name="Front. Microbiol.">
        <title>Genome and transcriptome sequences reveal the specific parasitism of the nematophagous Purpureocillium lilacinum 36-1.</title>
        <authorList>
            <person name="Xie J."/>
            <person name="Li S."/>
            <person name="Mo C."/>
            <person name="Xiao X."/>
            <person name="Peng D."/>
            <person name="Wang G."/>
            <person name="Xiao Y."/>
        </authorList>
    </citation>
    <scope>NUCLEOTIDE SEQUENCE [LARGE SCALE GENOMIC DNA]</scope>
    <source>
        <strain evidence="12 13">36-1</strain>
    </source>
</reference>
<dbReference type="Proteomes" id="UP001287286">
    <property type="component" value="Unassembled WGS sequence"/>
</dbReference>
<feature type="transmembrane region" description="Helical" evidence="9">
    <location>
        <begin position="175"/>
        <end position="195"/>
    </location>
</feature>
<dbReference type="EMBL" id="JAWRVI010000006">
    <property type="protein sequence ID" value="KAK4093049.1"/>
    <property type="molecule type" value="Genomic_DNA"/>
</dbReference>
<feature type="compositionally biased region" description="Polar residues" evidence="8">
    <location>
        <begin position="468"/>
        <end position="477"/>
    </location>
</feature>
<organism evidence="12 13">
    <name type="scientific">Purpureocillium lilacinum</name>
    <name type="common">Paecilomyces lilacinus</name>
    <dbReference type="NCBI Taxonomy" id="33203"/>
    <lineage>
        <taxon>Eukaryota</taxon>
        <taxon>Fungi</taxon>
        <taxon>Dikarya</taxon>
        <taxon>Ascomycota</taxon>
        <taxon>Pezizomycotina</taxon>
        <taxon>Sordariomycetes</taxon>
        <taxon>Hypocreomycetidae</taxon>
        <taxon>Hypocreales</taxon>
        <taxon>Ophiocordycipitaceae</taxon>
        <taxon>Purpureocillium</taxon>
    </lineage>
</organism>
<comment type="subcellular location">
    <subcellularLocation>
        <location evidence="1">Endomembrane system</location>
        <topology evidence="1">Multi-pass membrane protein</topology>
    </subcellularLocation>
</comment>
<feature type="region of interest" description="Disordered" evidence="8">
    <location>
        <begin position="341"/>
        <end position="504"/>
    </location>
</feature>
<proteinExistence type="inferred from homology"/>
<dbReference type="PANTHER" id="PTHR31503:SF18">
    <property type="entry name" value="CA(2+)_H(+) EXCHANGER, PUTATIVE (EUROFUNG)-RELATED"/>
    <property type="match status" value="1"/>
</dbReference>
<reference evidence="11" key="3">
    <citation type="submission" date="2023-11" db="EMBL/GenBank/DDBJ databases">
        <authorList>
            <person name="Beijen E."/>
            <person name="Ohm R.A."/>
        </authorList>
    </citation>
    <scope>NUCLEOTIDE SEQUENCE</scope>
    <source>
        <strain evidence="11">CBS 150709</strain>
    </source>
</reference>
<gene>
    <name evidence="12" type="ORF">PCL_03844</name>
    <name evidence="11" type="ORF">Purlil1_2206</name>
</gene>
<feature type="transmembrane region" description="Helical" evidence="9">
    <location>
        <begin position="274"/>
        <end position="293"/>
    </location>
</feature>
<dbReference type="GO" id="GO:0006874">
    <property type="term" value="P:intracellular calcium ion homeostasis"/>
    <property type="evidence" value="ECO:0007669"/>
    <property type="project" value="TreeGrafter"/>
</dbReference>
<dbReference type="GO" id="GO:0012505">
    <property type="term" value="C:endomembrane system"/>
    <property type="evidence" value="ECO:0007669"/>
    <property type="project" value="UniProtKB-SubCell"/>
</dbReference>
<evidence type="ECO:0000256" key="1">
    <source>
        <dbReference type="ARBA" id="ARBA00004127"/>
    </source>
</evidence>
<feature type="transmembrane region" description="Helical" evidence="9">
    <location>
        <begin position="580"/>
        <end position="607"/>
    </location>
</feature>
<dbReference type="Proteomes" id="UP000245956">
    <property type="component" value="Unassembled WGS sequence"/>
</dbReference>
<feature type="transmembrane region" description="Helical" evidence="9">
    <location>
        <begin position="148"/>
        <end position="169"/>
    </location>
</feature>
<reference evidence="12" key="1">
    <citation type="submission" date="2015-05" db="EMBL/GenBank/DDBJ databases">
        <authorList>
            <person name="Wang D.B."/>
            <person name="Wang M."/>
        </authorList>
    </citation>
    <scope>NUCLEOTIDE SEQUENCE</scope>
    <source>
        <strain evidence="12">36-1</strain>
    </source>
</reference>
<feature type="compositionally biased region" description="Polar residues" evidence="8">
    <location>
        <begin position="428"/>
        <end position="439"/>
    </location>
</feature>
<dbReference type="InterPro" id="IPR004713">
    <property type="entry name" value="CaH_exchang"/>
</dbReference>
<keyword evidence="5 9" id="KW-1133">Transmembrane helix</keyword>
<dbReference type="GO" id="GO:0000329">
    <property type="term" value="C:fungal-type vacuole membrane"/>
    <property type="evidence" value="ECO:0007669"/>
    <property type="project" value="TreeGrafter"/>
</dbReference>
<feature type="transmembrane region" description="Helical" evidence="9">
    <location>
        <begin position="550"/>
        <end position="573"/>
    </location>
</feature>
<keyword evidence="3" id="KW-0813">Transport</keyword>
<evidence type="ECO:0000256" key="4">
    <source>
        <dbReference type="ARBA" id="ARBA00022692"/>
    </source>
</evidence>
<feature type="region of interest" description="Disordered" evidence="8">
    <location>
        <begin position="15"/>
        <end position="54"/>
    </location>
</feature>
<feature type="transmembrane region" description="Helical" evidence="9">
    <location>
        <begin position="240"/>
        <end position="262"/>
    </location>
</feature>
<keyword evidence="6" id="KW-0406">Ion transport</keyword>
<dbReference type="AlphaFoldDB" id="A0A2U3EQA2"/>
<feature type="transmembrane region" description="Helical" evidence="9">
    <location>
        <begin position="207"/>
        <end position="228"/>
    </location>
</feature>
<feature type="compositionally biased region" description="Basic and acidic residues" evidence="8">
    <location>
        <begin position="42"/>
        <end position="54"/>
    </location>
</feature>
<keyword evidence="7 9" id="KW-0472">Membrane</keyword>
<feature type="transmembrane region" description="Helical" evidence="9">
    <location>
        <begin position="513"/>
        <end position="538"/>
    </location>
</feature>
<keyword evidence="14" id="KW-1185">Reference proteome</keyword>
<feature type="domain" description="Sodium/calcium exchanger membrane region" evidence="10">
    <location>
        <begin position="516"/>
        <end position="658"/>
    </location>
</feature>
<evidence type="ECO:0000256" key="2">
    <source>
        <dbReference type="ARBA" id="ARBA00008170"/>
    </source>
</evidence>
<keyword evidence="4 9" id="KW-0812">Transmembrane</keyword>
<sequence length="660" mass="70825">MEAATSASLRCDAQANDIGGAAGGDDGGDGDCSDGDGLSSQHDLERHSDVEGEPKARLGSILKIPMKGKEGTVCGVPRPFWPLIRPVISDALLRFIETWASRVDSLCGSSETPEFEALHQFGSPDIVAERHRGRLGRVGAYLGPLRDIIFSSWLNVLLVFLPVALLSVHARQSPLFVFASNAVAIVPLSVLLTDATERIAVHAGDTIGALLNISLGNLVELILFVVALRNNQVDIVRASILGSILVNMLLILGSALVAGSVLNCDPTYNTAEAQLLACLLFVSVFVFLMPTAFDYTFDPSKETNAASLHMSRVSCILVLVIYIIYVIHELRSGSRNHAAVMSPDESDLESTHSAQDHRYGRHPQPMPHPVSGSQILPPRTIRFADEGPSGGSLSQKPSVSRIELGTLQPPESEDYPQSEYRERRSCDSDSVWSRPNSHQPLIRSRMHSRSLSSVSRGRRMSREESLNRGFSRSNFTTLHMLRDPHRQDREISSDRESAASAMDGPRHSASAEVIISIVVLAVSSALMSLCAEFLVGAIDEVTSQTSLSSSVIGLIILPIVGNVAEYVTVVAVATRDKLDLALAVAVGSAIQIALCVTPLTVLAGWALGKKLALVFNFFEMATLLGGVLLVNLLVLNDVGGSLRLSGLKGGLMCACYVIIG</sequence>
<evidence type="ECO:0000313" key="12">
    <source>
        <dbReference type="EMBL" id="PWI76650.1"/>
    </source>
</evidence>
<dbReference type="GO" id="GO:0015369">
    <property type="term" value="F:calcium:proton antiporter activity"/>
    <property type="evidence" value="ECO:0007669"/>
    <property type="project" value="TreeGrafter"/>
</dbReference>
<dbReference type="EMBL" id="LCWV01000001">
    <property type="protein sequence ID" value="PWI76650.1"/>
    <property type="molecule type" value="Genomic_DNA"/>
</dbReference>
<comment type="similarity">
    <text evidence="2">Belongs to the Ca(2+):cation antiporter (CaCA) (TC 2.A.19) family.</text>
</comment>
<dbReference type="InterPro" id="IPR004837">
    <property type="entry name" value="NaCa_Exmemb"/>
</dbReference>
<evidence type="ECO:0000256" key="3">
    <source>
        <dbReference type="ARBA" id="ARBA00022448"/>
    </source>
</evidence>
<dbReference type="Pfam" id="PF01699">
    <property type="entry name" value="Na_Ca_ex"/>
    <property type="match status" value="2"/>
</dbReference>
<evidence type="ECO:0000256" key="6">
    <source>
        <dbReference type="ARBA" id="ARBA00023065"/>
    </source>
</evidence>
<evidence type="ECO:0000256" key="7">
    <source>
        <dbReference type="ARBA" id="ARBA00023136"/>
    </source>
</evidence>
<accession>A0A2U3EQA2</accession>
<feature type="compositionally biased region" description="Basic and acidic residues" evidence="8">
    <location>
        <begin position="480"/>
        <end position="497"/>
    </location>
</feature>
<feature type="transmembrane region" description="Helical" evidence="9">
    <location>
        <begin position="613"/>
        <end position="635"/>
    </location>
</feature>
<evidence type="ECO:0000313" key="14">
    <source>
        <dbReference type="Proteomes" id="UP001287286"/>
    </source>
</evidence>
<feature type="transmembrane region" description="Helical" evidence="9">
    <location>
        <begin position="305"/>
        <end position="327"/>
    </location>
</feature>
<dbReference type="PANTHER" id="PTHR31503">
    <property type="entry name" value="VACUOLAR CALCIUM ION TRANSPORTER"/>
    <property type="match status" value="1"/>
</dbReference>